<proteinExistence type="predicted"/>
<comment type="caution">
    <text evidence="2">The sequence shown here is derived from an EMBL/GenBank/DDBJ whole genome shotgun (WGS) entry which is preliminary data.</text>
</comment>
<feature type="region of interest" description="Disordered" evidence="1">
    <location>
        <begin position="39"/>
        <end position="99"/>
    </location>
</feature>
<dbReference type="Proteomes" id="UP000266723">
    <property type="component" value="Unassembled WGS sequence"/>
</dbReference>
<evidence type="ECO:0000313" key="2">
    <source>
        <dbReference type="EMBL" id="KAF3542760.1"/>
    </source>
</evidence>
<protein>
    <submittedName>
        <fullName evidence="2">Uncharacterized protein</fullName>
    </submittedName>
</protein>
<name>A0ABQ7BTL0_BRACR</name>
<keyword evidence="3" id="KW-1185">Reference proteome</keyword>
<dbReference type="EMBL" id="QGKV02000832">
    <property type="protein sequence ID" value="KAF3542760.1"/>
    <property type="molecule type" value="Genomic_DNA"/>
</dbReference>
<accession>A0ABQ7BTL0</accession>
<evidence type="ECO:0000256" key="1">
    <source>
        <dbReference type="SAM" id="MobiDB-lite"/>
    </source>
</evidence>
<evidence type="ECO:0000313" key="3">
    <source>
        <dbReference type="Proteomes" id="UP000266723"/>
    </source>
</evidence>
<sequence length="99" mass="11080">MGTWKPHGTWNSIRNLRQSLAPIHQTCLYASCPSTQAFSSEITRAQAPPSPKHRQKPRASLSSTRNQRFKKIASDPGLLSGNRSSPGFRVWLRPERNPG</sequence>
<organism evidence="2 3">
    <name type="scientific">Brassica cretica</name>
    <name type="common">Mustard</name>
    <dbReference type="NCBI Taxonomy" id="69181"/>
    <lineage>
        <taxon>Eukaryota</taxon>
        <taxon>Viridiplantae</taxon>
        <taxon>Streptophyta</taxon>
        <taxon>Embryophyta</taxon>
        <taxon>Tracheophyta</taxon>
        <taxon>Spermatophyta</taxon>
        <taxon>Magnoliopsida</taxon>
        <taxon>eudicotyledons</taxon>
        <taxon>Gunneridae</taxon>
        <taxon>Pentapetalae</taxon>
        <taxon>rosids</taxon>
        <taxon>malvids</taxon>
        <taxon>Brassicales</taxon>
        <taxon>Brassicaceae</taxon>
        <taxon>Brassiceae</taxon>
        <taxon>Brassica</taxon>
    </lineage>
</organism>
<reference evidence="2 3" key="1">
    <citation type="journal article" date="2020" name="BMC Genomics">
        <title>Intraspecific diversification of the crop wild relative Brassica cretica Lam. using demographic model selection.</title>
        <authorList>
            <person name="Kioukis A."/>
            <person name="Michalopoulou V.A."/>
            <person name="Briers L."/>
            <person name="Pirintsos S."/>
            <person name="Studholme D.J."/>
            <person name="Pavlidis P."/>
            <person name="Sarris P.F."/>
        </authorList>
    </citation>
    <scope>NUCLEOTIDE SEQUENCE [LARGE SCALE GENOMIC DNA]</scope>
    <source>
        <strain evidence="3">cv. PFS-1207/04</strain>
    </source>
</reference>
<gene>
    <name evidence="2" type="ORF">DY000_02007262</name>
</gene>